<gene>
    <name evidence="2" type="ORF">A5679_25295</name>
</gene>
<evidence type="ECO:0000313" key="2">
    <source>
        <dbReference type="EMBL" id="OBH89156.1"/>
    </source>
</evidence>
<accession>A0A1A2UKS5</accession>
<name>A0A1A2UKS5_MYCSC</name>
<reference evidence="2 3" key="1">
    <citation type="submission" date="2016-06" db="EMBL/GenBank/DDBJ databases">
        <authorList>
            <person name="Kjaerup R.B."/>
            <person name="Dalgaard T.S."/>
            <person name="Juul-Madsen H.R."/>
        </authorList>
    </citation>
    <scope>NUCLEOTIDE SEQUENCE [LARGE SCALE GENOMIC DNA]</scope>
    <source>
        <strain evidence="2 3">E2838</strain>
    </source>
</reference>
<proteinExistence type="predicted"/>
<dbReference type="InterPro" id="IPR000073">
    <property type="entry name" value="AB_hydrolase_1"/>
</dbReference>
<dbReference type="GO" id="GO:0003824">
    <property type="term" value="F:catalytic activity"/>
    <property type="evidence" value="ECO:0007669"/>
    <property type="project" value="UniProtKB-ARBA"/>
</dbReference>
<dbReference type="PANTHER" id="PTHR46438:SF11">
    <property type="entry name" value="LIPASE-RELATED"/>
    <property type="match status" value="1"/>
</dbReference>
<dbReference type="Proteomes" id="UP000092207">
    <property type="component" value="Unassembled WGS sequence"/>
</dbReference>
<dbReference type="Pfam" id="PF00561">
    <property type="entry name" value="Abhydrolase_1"/>
    <property type="match status" value="1"/>
</dbReference>
<dbReference type="AlphaFoldDB" id="A0A1A2UKS5"/>
<dbReference type="Gene3D" id="3.40.50.1820">
    <property type="entry name" value="alpha/beta hydrolase"/>
    <property type="match status" value="1"/>
</dbReference>
<comment type="caution">
    <text evidence="2">The sequence shown here is derived from an EMBL/GenBank/DDBJ whole genome shotgun (WGS) entry which is preliminary data.</text>
</comment>
<dbReference type="SUPFAM" id="SSF53474">
    <property type="entry name" value="alpha/beta-Hydrolases"/>
    <property type="match status" value="1"/>
</dbReference>
<evidence type="ECO:0000259" key="1">
    <source>
        <dbReference type="Pfam" id="PF00561"/>
    </source>
</evidence>
<protein>
    <recommendedName>
        <fullName evidence="1">AB hydrolase-1 domain-containing protein</fullName>
    </recommendedName>
</protein>
<dbReference type="EMBL" id="LZJY01000375">
    <property type="protein sequence ID" value="OBH89156.1"/>
    <property type="molecule type" value="Genomic_DNA"/>
</dbReference>
<feature type="domain" description="AB hydrolase-1" evidence="1">
    <location>
        <begin position="29"/>
        <end position="281"/>
    </location>
</feature>
<sequence length="294" mass="32572">MTGRIGSVPFSSEHDGFKLYYERFGQGVPVVLIHGNPGDHREYSRVMPQLVEHADVTVIDLRGYGKSDKHLSDPTAYALSRQVGSVIALLEELGISNAVLGGYDIGSFTAQTVASTRPDLVRSLVVAPPTLGVGRRILEEDAVNAFVHAIFYKSELVEEIIDGKPDAVRAALKENLVNWSAPGSTVVDDLLDHLTDNHSEPGAFLAGVLWFRNPEGNPITFYANETTPAREDRFAKPITILWPDQDPLFPQAWSDTLDDFYADFTLEYLDNCGHFSPLESPDIWSKHLLEHVSR</sequence>
<organism evidence="2 3">
    <name type="scientific">Mycobacterium scrofulaceum</name>
    <dbReference type="NCBI Taxonomy" id="1783"/>
    <lineage>
        <taxon>Bacteria</taxon>
        <taxon>Bacillati</taxon>
        <taxon>Actinomycetota</taxon>
        <taxon>Actinomycetes</taxon>
        <taxon>Mycobacteriales</taxon>
        <taxon>Mycobacteriaceae</taxon>
        <taxon>Mycobacterium</taxon>
    </lineage>
</organism>
<dbReference type="PANTHER" id="PTHR46438">
    <property type="entry name" value="ALPHA/BETA-HYDROLASES SUPERFAMILY PROTEIN"/>
    <property type="match status" value="1"/>
</dbReference>
<evidence type="ECO:0000313" key="3">
    <source>
        <dbReference type="Proteomes" id="UP000092207"/>
    </source>
</evidence>
<dbReference type="InterPro" id="IPR029058">
    <property type="entry name" value="AB_hydrolase_fold"/>
</dbReference>